<gene>
    <name evidence="1" type="ordered locus">CKL_1907</name>
    <name evidence="2" type="ordered locus">CKL_2001</name>
</gene>
<evidence type="ECO:0000313" key="1">
    <source>
        <dbReference type="EMBL" id="EDK33919.1"/>
    </source>
</evidence>
<dbReference type="KEGG" id="ckl:CKL_2001"/>
<dbReference type="RefSeq" id="WP_012102298.1">
    <property type="nucleotide sequence ID" value="NC_009706.1"/>
</dbReference>
<dbReference type="STRING" id="431943.CKL_1907"/>
<sequence>MKYIDKKGKEVFVSQGLGMKEYGSFRKSKAGGLHRVKSPMMPMASSREEAQKNLDLWARKNGLKAVEEVKKMFDATVVKGYNRLNDADKELFKRFCKKFYDVWEFPEQHAPVKIQRVENYLKVTLKDGVWLHITKDCEWY</sequence>
<protein>
    <submittedName>
        <fullName evidence="1">Uncharacterized protein</fullName>
    </submittedName>
</protein>
<dbReference type="EMBL" id="CP000673">
    <property type="protein sequence ID" value="EDK33919.1"/>
    <property type="molecule type" value="Genomic_DNA"/>
</dbReference>
<dbReference type="eggNOG" id="COG1475">
    <property type="taxonomic scope" value="Bacteria"/>
</dbReference>
<name>A5MYH3_CLOK5</name>
<organism evidence="1 3">
    <name type="scientific">Clostridium kluyveri (strain ATCC 8527 / DSM 555 / NBRC 12016 / NCIMB 10680 / K1)</name>
    <dbReference type="NCBI Taxonomy" id="431943"/>
    <lineage>
        <taxon>Bacteria</taxon>
        <taxon>Bacillati</taxon>
        <taxon>Bacillota</taxon>
        <taxon>Clostridia</taxon>
        <taxon>Eubacteriales</taxon>
        <taxon>Clostridiaceae</taxon>
        <taxon>Clostridium</taxon>
    </lineage>
</organism>
<dbReference type="HOGENOM" id="CLU_1831668_0_0_9"/>
<dbReference type="KEGG" id="ckl:CKL_1907"/>
<accession>A5MYH3</accession>
<evidence type="ECO:0000313" key="3">
    <source>
        <dbReference type="Proteomes" id="UP000002411"/>
    </source>
</evidence>
<proteinExistence type="predicted"/>
<dbReference type="EMBL" id="CP000673">
    <property type="protein sequence ID" value="EDK34013.1"/>
    <property type="molecule type" value="Genomic_DNA"/>
</dbReference>
<reference evidence="1 3" key="1">
    <citation type="journal article" date="2008" name="Proc. Natl. Acad. Sci. U.S.A.">
        <title>The genome of Clostridium kluyveri, a strict anaerobe with unique metabolic features.</title>
        <authorList>
            <person name="Seedorf H."/>
            <person name="Fricke W.F."/>
            <person name="Veith B."/>
            <person name="Brueggemann H."/>
            <person name="Liesegang H."/>
            <person name="Strittmatter A."/>
            <person name="Miethke M."/>
            <person name="Buckel W."/>
            <person name="Hinderberger J."/>
            <person name="Li F."/>
            <person name="Hagemeier C."/>
            <person name="Thauer R.K."/>
            <person name="Gottschalk G."/>
        </authorList>
    </citation>
    <scope>NUCLEOTIDE SEQUENCE [LARGE SCALE GENOMIC DNA]</scope>
    <source>
        <strain evidence="3">ATCC 8527 / DSM 555 / NCIMB 10680</strain>
        <strain evidence="1">DSM 555</strain>
    </source>
</reference>
<keyword evidence="3" id="KW-1185">Reference proteome</keyword>
<evidence type="ECO:0000313" key="2">
    <source>
        <dbReference type="EMBL" id="EDK34013.1"/>
    </source>
</evidence>
<dbReference type="Proteomes" id="UP000002411">
    <property type="component" value="Chromosome"/>
</dbReference>
<dbReference type="AlphaFoldDB" id="A5MYH3"/>